<reference evidence="1" key="1">
    <citation type="submission" date="2021-12" db="EMBL/GenBank/DDBJ databases">
        <authorList>
            <person name="Isenhart S.H."/>
            <person name="Brown D.K."/>
            <person name="Allen M.J."/>
            <person name="Garcia C.A."/>
            <person name="Bollivar D.W."/>
            <person name="Garlena R.A."/>
            <person name="Russell D.A."/>
            <person name="Jacobs-Sera D."/>
            <person name="Hatfull G.F."/>
        </authorList>
    </citation>
    <scope>NUCLEOTIDE SEQUENCE</scope>
</reference>
<protein>
    <submittedName>
        <fullName evidence="1">Uncharacterized protein</fullName>
    </submittedName>
</protein>
<name>A0AA49BQ49_9CAUD</name>
<gene>
    <name evidence="1" type="primary">61</name>
    <name evidence="1" type="ORF">SEA_LILMAC1015_61</name>
</gene>
<evidence type="ECO:0000313" key="2">
    <source>
        <dbReference type="Proteomes" id="UP001179340"/>
    </source>
</evidence>
<organism evidence="1 2">
    <name type="scientific">Arthrobacter phage Lilmac1015</name>
    <dbReference type="NCBI Taxonomy" id="2912653"/>
    <lineage>
        <taxon>Viruses</taxon>
        <taxon>Duplodnaviria</taxon>
        <taxon>Heunggongvirae</taxon>
        <taxon>Uroviricota</taxon>
        <taxon>Caudoviricetes</taxon>
        <taxon>Berryhillviridae</taxon>
        <taxon>Lilmacvirus</taxon>
        <taxon>Lilmacvirus lilmac1015</taxon>
    </lineage>
</organism>
<keyword evidence="2" id="KW-1185">Reference proteome</keyword>
<dbReference type="Proteomes" id="UP001179340">
    <property type="component" value="Segment"/>
</dbReference>
<dbReference type="EMBL" id="OL742560">
    <property type="protein sequence ID" value="UKH48347.1"/>
    <property type="molecule type" value="Genomic_DNA"/>
</dbReference>
<evidence type="ECO:0000313" key="1">
    <source>
        <dbReference type="EMBL" id="UKH48347.1"/>
    </source>
</evidence>
<sequence>MADPHRLSDIEFLLELDVTIEDIARRAGRTPEVITAELREIRAERERDNQ</sequence>
<accession>A0AA49BQ49</accession>
<proteinExistence type="predicted"/>